<dbReference type="InterPro" id="IPR003918">
    <property type="entry name" value="NADH_UbQ_OxRdtase"/>
</dbReference>
<keyword evidence="3 5" id="KW-1133">Transmembrane helix</keyword>
<comment type="subcellular location">
    <subcellularLocation>
        <location evidence="5">Cell membrane</location>
        <topology evidence="5">Multi-pass membrane protein</topology>
    </subcellularLocation>
    <subcellularLocation>
        <location evidence="1">Endomembrane system</location>
        <topology evidence="1">Multi-pass membrane protein</topology>
    </subcellularLocation>
    <subcellularLocation>
        <location evidence="6">Membrane</location>
        <topology evidence="6">Multi-pass membrane protein</topology>
    </subcellularLocation>
</comment>
<dbReference type="HAMAP" id="MF_00445">
    <property type="entry name" value="NDH1_NuoN_1"/>
    <property type="match status" value="1"/>
</dbReference>
<evidence type="ECO:0000256" key="5">
    <source>
        <dbReference type="HAMAP-Rule" id="MF_00445"/>
    </source>
</evidence>
<keyword evidence="5" id="KW-0874">Quinone</keyword>
<feature type="transmembrane region" description="Helical" evidence="5">
    <location>
        <begin position="42"/>
        <end position="60"/>
    </location>
</feature>
<evidence type="ECO:0000256" key="6">
    <source>
        <dbReference type="RuleBase" id="RU000320"/>
    </source>
</evidence>
<dbReference type="InterPro" id="IPR010096">
    <property type="entry name" value="NADH-Q_OxRdtase_suN/2"/>
</dbReference>
<feature type="transmembrane region" description="Helical" evidence="5">
    <location>
        <begin position="369"/>
        <end position="394"/>
    </location>
</feature>
<sequence>MNLQEALHIIEKSLSYLYPELILTGGILVLITISLFKRISSIVFSVVSISICLATISLLVEEGLLRASLFSGIIVKESFSTYLKILANIGSLVTCVMTLSSNNQRMKSAEFYALLLTIVLGGHFLVMSNNLLMVFISMEIISISSYVLAGHANTKEASEGSLKYFLFGSVASAIMLYGFSLLYGVTGTLDFATEGFVKGITEYNSPILLIAGFMALAGFLFKVGAAPMHPWAPDVYQGASVPVVAFLSVVPKLAGIGILIKFILVISAYGQSKYDWQAIISVVAILTLTVGNFSALAQRNLKRMMAYSSIAQTGFLLVGIAAYLPEGIQFMLFYATVYVAMNFIVFISLQFFEQRNIWNTEHFAGTGRLLLWPSISMLIGLIALTGLPPTAGFTGKLFIFSSLWEAYHLSEKNILLWLFVFGLLNTVVSLFYYLKIPYYAFLKEGQSVEKGNFNLWENLLSLILVLVVLGLFFAPGLLMCWINSVNFVL</sequence>
<keyword evidence="2 5" id="KW-0812">Transmembrane</keyword>
<feature type="transmembrane region" description="Helical" evidence="5">
    <location>
        <begin position="276"/>
        <end position="297"/>
    </location>
</feature>
<feature type="transmembrane region" description="Helical" evidence="5">
    <location>
        <begin position="455"/>
        <end position="484"/>
    </location>
</feature>
<feature type="transmembrane region" description="Helical" evidence="5">
    <location>
        <begin position="244"/>
        <end position="270"/>
    </location>
</feature>
<comment type="caution">
    <text evidence="8">The sequence shown here is derived from an EMBL/GenBank/DDBJ whole genome shotgun (WGS) entry which is preliminary data.</text>
</comment>
<comment type="function">
    <text evidence="5">NDH-1 shuttles electrons from NADH, via FMN and iron-sulfur (Fe-S) centers, to quinones in the respiratory chain. The immediate electron acceptor for the enzyme in this species is believed to be a menaquinone. Couples the redox reaction to proton translocation (for every two electrons transferred, four hydrogen ions are translocated across the cytoplasmic membrane), and thus conserves the redox energy in a proton gradient.</text>
</comment>
<keyword evidence="5" id="KW-1003">Cell membrane</keyword>
<comment type="subunit">
    <text evidence="5">NDH-1 is composed of 14 different subunits. Subunits NuoA, H, J, K, L, M, N constitute the membrane sector of the complex.</text>
</comment>
<comment type="catalytic activity">
    <reaction evidence="5">
        <text>a quinone + NADH + 5 H(+)(in) = a quinol + NAD(+) + 4 H(+)(out)</text>
        <dbReference type="Rhea" id="RHEA:57888"/>
        <dbReference type="ChEBI" id="CHEBI:15378"/>
        <dbReference type="ChEBI" id="CHEBI:24646"/>
        <dbReference type="ChEBI" id="CHEBI:57540"/>
        <dbReference type="ChEBI" id="CHEBI:57945"/>
        <dbReference type="ChEBI" id="CHEBI:132124"/>
    </reaction>
</comment>
<protein>
    <recommendedName>
        <fullName evidence="5">NADH-quinone oxidoreductase subunit N</fullName>
        <ecNumber evidence="5">7.1.1.-</ecNumber>
    </recommendedName>
    <alternativeName>
        <fullName evidence="5">NADH dehydrogenase I subunit N</fullName>
    </alternativeName>
    <alternativeName>
        <fullName evidence="5">NDH-1 subunit N</fullName>
    </alternativeName>
</protein>
<feature type="transmembrane region" description="Helical" evidence="5">
    <location>
        <begin position="16"/>
        <end position="35"/>
    </location>
</feature>
<evidence type="ECO:0000256" key="4">
    <source>
        <dbReference type="ARBA" id="ARBA00023136"/>
    </source>
</evidence>
<keyword evidence="9" id="KW-1185">Reference proteome</keyword>
<proteinExistence type="inferred from homology"/>
<evidence type="ECO:0000313" key="9">
    <source>
        <dbReference type="Proteomes" id="UP000772618"/>
    </source>
</evidence>
<feature type="transmembrane region" description="Helical" evidence="5">
    <location>
        <begin position="414"/>
        <end position="434"/>
    </location>
</feature>
<feature type="transmembrane region" description="Helical" evidence="5">
    <location>
        <begin position="164"/>
        <end position="183"/>
    </location>
</feature>
<dbReference type="PRINTS" id="PR01437">
    <property type="entry name" value="NUOXDRDTASE4"/>
</dbReference>
<evidence type="ECO:0000256" key="3">
    <source>
        <dbReference type="ARBA" id="ARBA00022989"/>
    </source>
</evidence>
<comment type="similarity">
    <text evidence="5">Belongs to the complex I subunit 2 family.</text>
</comment>
<dbReference type="RefSeq" id="WP_254152693.1">
    <property type="nucleotide sequence ID" value="NZ_JAHESD010000008.1"/>
</dbReference>
<feature type="transmembrane region" description="Helical" evidence="5">
    <location>
        <begin position="304"/>
        <end position="324"/>
    </location>
</feature>
<feature type="transmembrane region" description="Helical" evidence="5">
    <location>
        <begin position="111"/>
        <end position="127"/>
    </location>
</feature>
<dbReference type="InterPro" id="IPR001750">
    <property type="entry name" value="ND/Mrp_TM"/>
</dbReference>
<keyword evidence="5" id="KW-0813">Transport</keyword>
<feature type="transmembrane region" description="Helical" evidence="5">
    <location>
        <begin position="203"/>
        <end position="223"/>
    </location>
</feature>
<evidence type="ECO:0000256" key="1">
    <source>
        <dbReference type="ARBA" id="ARBA00004127"/>
    </source>
</evidence>
<keyword evidence="5" id="KW-1278">Translocase</keyword>
<feature type="transmembrane region" description="Helical" evidence="5">
    <location>
        <begin position="330"/>
        <end position="349"/>
    </location>
</feature>
<dbReference type="Proteomes" id="UP000772618">
    <property type="component" value="Unassembled WGS sequence"/>
</dbReference>
<keyword evidence="4 5" id="KW-0472">Membrane</keyword>
<dbReference type="EMBL" id="JAHESD010000008">
    <property type="protein sequence ID" value="MBT1702727.1"/>
    <property type="molecule type" value="Genomic_DNA"/>
</dbReference>
<evidence type="ECO:0000259" key="7">
    <source>
        <dbReference type="Pfam" id="PF00361"/>
    </source>
</evidence>
<evidence type="ECO:0000256" key="2">
    <source>
        <dbReference type="ARBA" id="ARBA00022692"/>
    </source>
</evidence>
<name>A0ABS5VPK1_9BACT</name>
<organism evidence="8 9">
    <name type="scientific">Chryseosolibacter indicus</name>
    <dbReference type="NCBI Taxonomy" id="2782351"/>
    <lineage>
        <taxon>Bacteria</taxon>
        <taxon>Pseudomonadati</taxon>
        <taxon>Bacteroidota</taxon>
        <taxon>Cytophagia</taxon>
        <taxon>Cytophagales</taxon>
        <taxon>Chryseotaleaceae</taxon>
        <taxon>Chryseosolibacter</taxon>
    </lineage>
</organism>
<evidence type="ECO:0000313" key="8">
    <source>
        <dbReference type="EMBL" id="MBT1702727.1"/>
    </source>
</evidence>
<gene>
    <name evidence="5" type="primary">nuoN</name>
    <name evidence="8" type="ORF">KK060_05515</name>
</gene>
<keyword evidence="5" id="KW-0520">NAD</keyword>
<dbReference type="Pfam" id="PF00361">
    <property type="entry name" value="Proton_antipo_M"/>
    <property type="match status" value="1"/>
</dbReference>
<feature type="transmembrane region" description="Helical" evidence="5">
    <location>
        <begin position="80"/>
        <end position="99"/>
    </location>
</feature>
<dbReference type="EC" id="7.1.1.-" evidence="5"/>
<dbReference type="PANTHER" id="PTHR22773">
    <property type="entry name" value="NADH DEHYDROGENASE"/>
    <property type="match status" value="1"/>
</dbReference>
<reference evidence="8 9" key="1">
    <citation type="submission" date="2021-05" db="EMBL/GenBank/DDBJ databases">
        <title>A Polyphasic approach of four new species of the genus Ohtaekwangia: Ohtaekwangia histidinii sp. nov., Ohtaekwangia cretensis sp. nov., Ohtaekwangia indiensis sp. nov., Ohtaekwangia reichenbachii sp. nov. from diverse environment.</title>
        <authorList>
            <person name="Octaviana S."/>
        </authorList>
    </citation>
    <scope>NUCLEOTIDE SEQUENCE [LARGE SCALE GENOMIC DNA]</scope>
    <source>
        <strain evidence="8 9">PWU20</strain>
    </source>
</reference>
<feature type="transmembrane region" description="Helical" evidence="5">
    <location>
        <begin position="133"/>
        <end position="152"/>
    </location>
</feature>
<feature type="domain" description="NADH:quinone oxidoreductase/Mrp antiporter transmembrane" evidence="7">
    <location>
        <begin position="128"/>
        <end position="409"/>
    </location>
</feature>
<accession>A0ABS5VPK1</accession>